<gene>
    <name evidence="3" type="ORF">BSTOLATCC_MIC26226</name>
</gene>
<feature type="transmembrane region" description="Helical" evidence="1">
    <location>
        <begin position="149"/>
        <end position="173"/>
    </location>
</feature>
<reference evidence="3" key="1">
    <citation type="submission" date="2021-09" db="EMBL/GenBank/DDBJ databases">
        <authorList>
            <consortium name="AG Swart"/>
            <person name="Singh M."/>
            <person name="Singh A."/>
            <person name="Seah K."/>
            <person name="Emmerich C."/>
        </authorList>
    </citation>
    <scope>NUCLEOTIDE SEQUENCE</scope>
    <source>
        <strain evidence="3">ATCC30299</strain>
    </source>
</reference>
<organism evidence="3 4">
    <name type="scientific">Blepharisma stoltei</name>
    <dbReference type="NCBI Taxonomy" id="1481888"/>
    <lineage>
        <taxon>Eukaryota</taxon>
        <taxon>Sar</taxon>
        <taxon>Alveolata</taxon>
        <taxon>Ciliophora</taxon>
        <taxon>Postciliodesmatophora</taxon>
        <taxon>Heterotrichea</taxon>
        <taxon>Heterotrichida</taxon>
        <taxon>Blepharismidae</taxon>
        <taxon>Blepharisma</taxon>
    </lineage>
</organism>
<keyword evidence="1" id="KW-0812">Transmembrane</keyword>
<protein>
    <recommendedName>
        <fullName evidence="2">TmcB/TmcC TPR repeats domain-containing protein</fullName>
    </recommendedName>
</protein>
<feature type="transmembrane region" description="Helical" evidence="1">
    <location>
        <begin position="263"/>
        <end position="284"/>
    </location>
</feature>
<evidence type="ECO:0000313" key="3">
    <source>
        <dbReference type="EMBL" id="CAG9320306.1"/>
    </source>
</evidence>
<accession>A0AAU9J4Y6</accession>
<feature type="transmembrane region" description="Helical" evidence="1">
    <location>
        <begin position="104"/>
        <end position="128"/>
    </location>
</feature>
<comment type="caution">
    <text evidence="3">The sequence shown here is derived from an EMBL/GenBank/DDBJ whole genome shotgun (WGS) entry which is preliminary data.</text>
</comment>
<proteinExistence type="predicted"/>
<dbReference type="AlphaFoldDB" id="A0AAU9J4Y6"/>
<feature type="transmembrane region" description="Helical" evidence="1">
    <location>
        <begin position="193"/>
        <end position="220"/>
    </location>
</feature>
<evidence type="ECO:0000313" key="4">
    <source>
        <dbReference type="Proteomes" id="UP001162131"/>
    </source>
</evidence>
<evidence type="ECO:0000259" key="2">
    <source>
        <dbReference type="Pfam" id="PF25474"/>
    </source>
</evidence>
<evidence type="ECO:0000256" key="1">
    <source>
        <dbReference type="SAM" id="Phobius"/>
    </source>
</evidence>
<sequence length="892" mass="104691">MFDESELTGKTNNEFQGDLNPISCGEKAENFIFRIFGKVFRTKYHRRISVKTQMTYEIVTNIIIALQLNSLAWYPNLGISNWSSYKTIWMTLSYSSYDNICASFYIMNFCFYGTSSLIGLCLVFFVFFGFFLKFDKQIPILFIMIFEKIIWILGTICFIPSVMILLMTFKYSIITSKTIEEYSAEVNSDSLDYGPAGIIIVICCFCILAPIIIFSEIFSCDIKHVNSNRNIKARACAQLDLEKKGFYVMMCIFYITFGYPNVALLQILALIYSFYLMIKDILYLPYYNIFENCIESCKMAMISLSLLIFLFGRLLDNGTIIVNFNIFLQPLTLYLVYRVIKRRYLKAKESTETPKNQYEFELKFRHLLSNSNLEEQSHVLNLFKKFSELSYFQKNKLFAIWEFNFYFYVIKDERLARVKLSKIQKNPSSLEGDIQEWKIFNWLSTNRSFVFPDINYLAYLRELNRIKAMDEELCYILIDLHSELSQRVSRIEKILHLVHKTSANISCIKKGYKNIIDKHKTTETFELYAGFLENILSNYDEADHVINRKNGISVYNQRNEDKRLEKYGKEVAIMLISCSDEFFGNILYINEKAVQILKTSLIASQELKFTYFLPAPYDSFHIKLAKNFLLKCNTTDLEGHKKLFLQDQQGYLIECNLLIKLTALHDSAYFLMSFQQKKIDHQAAIVSEEGIIKAHTELLSYYIGKEQKSLKNQNLSELVPLLNIEKMRDYEPWIIFWENRELAFIKVLKKIKSISVYLLIVAYKEEEIIKWKTGEAQEHFDMISDQDMGSEDKGKWEKEKKNAELKNLSISEMNFLHKTTDKTDTDIFTQNVDSSIMKDPIEHERQHNEDYSKQALSNKSNLNIDVAKKLLIGTKRRIRILQWVLFFVVKKT</sequence>
<dbReference type="Pfam" id="PF25474">
    <property type="entry name" value="TPR_TmcB"/>
    <property type="match status" value="1"/>
</dbReference>
<keyword evidence="1" id="KW-0472">Membrane</keyword>
<feature type="transmembrane region" description="Helical" evidence="1">
    <location>
        <begin position="320"/>
        <end position="340"/>
    </location>
</feature>
<dbReference type="EMBL" id="CAJZBQ010000025">
    <property type="protein sequence ID" value="CAG9320306.1"/>
    <property type="molecule type" value="Genomic_DNA"/>
</dbReference>
<keyword evidence="1" id="KW-1133">Transmembrane helix</keyword>
<feature type="transmembrane region" description="Helical" evidence="1">
    <location>
        <begin position="296"/>
        <end position="314"/>
    </location>
</feature>
<keyword evidence="4" id="KW-1185">Reference proteome</keyword>
<dbReference type="InterPro" id="IPR057352">
    <property type="entry name" value="TPR_TmcB/C"/>
</dbReference>
<feature type="domain" description="TmcB/TmcC TPR repeats" evidence="2">
    <location>
        <begin position="454"/>
        <end position="552"/>
    </location>
</feature>
<dbReference type="Proteomes" id="UP001162131">
    <property type="component" value="Unassembled WGS sequence"/>
</dbReference>
<name>A0AAU9J4Y6_9CILI</name>